<gene>
    <name evidence="2" type="ORF">Q2T77_29320</name>
</gene>
<feature type="region of interest" description="Disordered" evidence="1">
    <location>
        <begin position="417"/>
        <end position="489"/>
    </location>
</feature>
<name>A0ABT8SC31_9BURK</name>
<organism evidence="2 3">
    <name type="scientific">Variovorax ginsengisoli</name>
    <dbReference type="NCBI Taxonomy" id="363844"/>
    <lineage>
        <taxon>Bacteria</taxon>
        <taxon>Pseudomonadati</taxon>
        <taxon>Pseudomonadota</taxon>
        <taxon>Betaproteobacteria</taxon>
        <taxon>Burkholderiales</taxon>
        <taxon>Comamonadaceae</taxon>
        <taxon>Variovorax</taxon>
    </lineage>
</organism>
<dbReference type="Proteomes" id="UP001169027">
    <property type="component" value="Unassembled WGS sequence"/>
</dbReference>
<sequence length="558" mass="58774">MTEGDLKEGTPVPAADVEVRGKSSKLFKAAALFASGVAATAAMMGPGAHKIADVIGDMQARGHEAKQVAPAAKASSAAQGAQTTAMHAAPVMHETDRARVQILSKPVPSDTRAAAEMARALPLPKDAQIEMPSAEQTAVLAYGQFAPIATRVFNNATKQKETHWTLHPWDVARLADQASAELYKERRIRVEPRLIAGAYYTESRGVVQVGFDRKGVELLNKGKSIDEVFKSGARASYGLFEIDQQHAGAEDPDPVRGAKKAAEFLAEGQANMNRYPHLGMVAVSATYNVSSNLREKIFAGAPLDEQETRSYEAVQSHAASMSYGAALYDVAHRTHQQHLAQAQKLGQPIAVAANTVKRADPLASDRVDAVMALTGRKFQEPAAQLHVPVERMAQATSVPAALVTTVSAPTPAPAAKAAAPAPVAERAPTTTTAQAPAAAEPPAKAAAAKPSLREAMNLAAAASHSKPPRAAPDRRSTEAAAPRASSTTEMDRFIAGGARETRAAAPEQAIVVPSPDRARAALNGSVNEWKSSAASVLGRVAAFHEQRTREMSGQREAP</sequence>
<evidence type="ECO:0000313" key="2">
    <source>
        <dbReference type="EMBL" id="MDO1536393.1"/>
    </source>
</evidence>
<comment type="caution">
    <text evidence="2">The sequence shown here is derived from an EMBL/GenBank/DDBJ whole genome shotgun (WGS) entry which is preliminary data.</text>
</comment>
<accession>A0ABT8SC31</accession>
<keyword evidence="3" id="KW-1185">Reference proteome</keyword>
<evidence type="ECO:0000256" key="1">
    <source>
        <dbReference type="SAM" id="MobiDB-lite"/>
    </source>
</evidence>
<protein>
    <submittedName>
        <fullName evidence="2">Uncharacterized protein</fullName>
    </submittedName>
</protein>
<feature type="compositionally biased region" description="Low complexity" evidence="1">
    <location>
        <begin position="417"/>
        <end position="450"/>
    </location>
</feature>
<reference evidence="2" key="1">
    <citation type="submission" date="2023-06" db="EMBL/GenBank/DDBJ databases">
        <authorList>
            <person name="Jiang Y."/>
            <person name="Liu Q."/>
        </authorList>
    </citation>
    <scope>NUCLEOTIDE SEQUENCE</scope>
    <source>
        <strain evidence="2">CGMCC 1.12090</strain>
    </source>
</reference>
<dbReference type="EMBL" id="JAUKVY010000027">
    <property type="protein sequence ID" value="MDO1536393.1"/>
    <property type="molecule type" value="Genomic_DNA"/>
</dbReference>
<evidence type="ECO:0000313" key="3">
    <source>
        <dbReference type="Proteomes" id="UP001169027"/>
    </source>
</evidence>
<proteinExistence type="predicted"/>
<dbReference type="RefSeq" id="WP_301814427.1">
    <property type="nucleotide sequence ID" value="NZ_JAUJZH010000027.1"/>
</dbReference>